<dbReference type="PROSITE" id="PS50137">
    <property type="entry name" value="DS_RBD"/>
    <property type="match status" value="2"/>
</dbReference>
<dbReference type="Gene3D" id="3.30.160.20">
    <property type="match status" value="2"/>
</dbReference>
<dbReference type="SMART" id="SM00358">
    <property type="entry name" value="DSRM"/>
    <property type="match status" value="2"/>
</dbReference>
<organism evidence="14 15">
    <name type="scientific">Scophthalmus maximus</name>
    <name type="common">Turbot</name>
    <name type="synonym">Psetta maxima</name>
    <dbReference type="NCBI Taxonomy" id="52904"/>
    <lineage>
        <taxon>Eukaryota</taxon>
        <taxon>Metazoa</taxon>
        <taxon>Chordata</taxon>
        <taxon>Craniata</taxon>
        <taxon>Vertebrata</taxon>
        <taxon>Euteleostomi</taxon>
        <taxon>Actinopterygii</taxon>
        <taxon>Neopterygii</taxon>
        <taxon>Teleostei</taxon>
        <taxon>Neoteleostei</taxon>
        <taxon>Acanthomorphata</taxon>
        <taxon>Carangaria</taxon>
        <taxon>Pleuronectiformes</taxon>
        <taxon>Pleuronectoidei</taxon>
        <taxon>Scophthalmidae</taxon>
        <taxon>Scophthalmus</taxon>
    </lineage>
</organism>
<evidence type="ECO:0000256" key="2">
    <source>
        <dbReference type="ARBA" id="ARBA00022723"/>
    </source>
</evidence>
<dbReference type="Gene3D" id="1.25.40.20">
    <property type="entry name" value="Ankyrin repeat-containing domain"/>
    <property type="match status" value="1"/>
</dbReference>
<evidence type="ECO:0000256" key="3">
    <source>
        <dbReference type="ARBA" id="ARBA00022737"/>
    </source>
</evidence>
<keyword evidence="6 9" id="KW-0694">RNA-binding</keyword>
<feature type="compositionally biased region" description="Polar residues" evidence="11">
    <location>
        <begin position="947"/>
        <end position="961"/>
    </location>
</feature>
<dbReference type="GO" id="GO:0006396">
    <property type="term" value="P:RNA processing"/>
    <property type="evidence" value="ECO:0007669"/>
    <property type="project" value="InterPro"/>
</dbReference>
<keyword evidence="8" id="KW-0040">ANK repeat</keyword>
<dbReference type="InterPro" id="IPR058889">
    <property type="entry name" value="WHD_SOWAHA-C"/>
</dbReference>
<proteinExistence type="predicted"/>
<dbReference type="Proteomes" id="UP000438429">
    <property type="component" value="Unassembled WGS sequence"/>
</dbReference>
<dbReference type="GO" id="GO:0008251">
    <property type="term" value="F:tRNA-specific adenosine deaminase activity"/>
    <property type="evidence" value="ECO:0007669"/>
    <property type="project" value="TreeGrafter"/>
</dbReference>
<evidence type="ECO:0000256" key="4">
    <source>
        <dbReference type="ARBA" id="ARBA00022801"/>
    </source>
</evidence>
<dbReference type="PANTHER" id="PTHR10910">
    <property type="entry name" value="EUKARYOTE SPECIFIC DSRNA BINDING PROTEIN"/>
    <property type="match status" value="1"/>
</dbReference>
<keyword evidence="3" id="KW-0677">Repeat</keyword>
<dbReference type="InterPro" id="IPR044458">
    <property type="entry name" value="ADAR2_DSRM_1"/>
</dbReference>
<name>A0A6A4TR15_SCOMX</name>
<evidence type="ECO:0000256" key="8">
    <source>
        <dbReference type="PROSITE-ProRule" id="PRU00023"/>
    </source>
</evidence>
<dbReference type="PANTHER" id="PTHR10910:SF58">
    <property type="entry name" value="DOUBLE-STRANDED RNA-SPECIFIC EDITASE 1"/>
    <property type="match status" value="1"/>
</dbReference>
<dbReference type="FunFam" id="3.30.160.20:FF:000009">
    <property type="entry name" value="Adenosine deaminase RNA-specific B2 (inactive)"/>
    <property type="match status" value="1"/>
</dbReference>
<feature type="region of interest" description="Disordered" evidence="11">
    <location>
        <begin position="1305"/>
        <end position="1415"/>
    </location>
</feature>
<keyword evidence="5" id="KW-0862">Zinc</keyword>
<dbReference type="FunFam" id="3.30.160.20:FF:000011">
    <property type="entry name" value="double-stranded RNA-specific editase 1 isoform X1"/>
    <property type="match status" value="1"/>
</dbReference>
<feature type="compositionally biased region" description="Basic and acidic residues" evidence="11">
    <location>
        <begin position="1808"/>
        <end position="1818"/>
    </location>
</feature>
<dbReference type="Pfam" id="PF25877">
    <property type="entry name" value="WHD_SOWAH"/>
    <property type="match status" value="1"/>
</dbReference>
<evidence type="ECO:0000256" key="10">
    <source>
        <dbReference type="SAM" id="Coils"/>
    </source>
</evidence>
<dbReference type="CDD" id="cd19898">
    <property type="entry name" value="DSRM_RED1_rpt2"/>
    <property type="match status" value="1"/>
</dbReference>
<evidence type="ECO:0000256" key="6">
    <source>
        <dbReference type="ARBA" id="ARBA00022884"/>
    </source>
</evidence>
<dbReference type="GO" id="GO:0005737">
    <property type="term" value="C:cytoplasm"/>
    <property type="evidence" value="ECO:0007669"/>
    <property type="project" value="TreeGrafter"/>
</dbReference>
<feature type="repeat" description="ANK" evidence="8">
    <location>
        <begin position="1643"/>
        <end position="1664"/>
    </location>
</feature>
<feature type="compositionally biased region" description="Gly residues" evidence="11">
    <location>
        <begin position="1390"/>
        <end position="1399"/>
    </location>
</feature>
<dbReference type="InterPro" id="IPR044459">
    <property type="entry name" value="ADAR2_DSRM_2"/>
</dbReference>
<keyword evidence="7" id="KW-0539">Nucleus</keyword>
<comment type="caution">
    <text evidence="14">The sequence shown here is derived from an EMBL/GenBank/DDBJ whole genome shotgun (WGS) entry which is preliminary data.</text>
</comment>
<dbReference type="SUPFAM" id="SSF48403">
    <property type="entry name" value="Ankyrin repeat"/>
    <property type="match status" value="1"/>
</dbReference>
<dbReference type="PROSITE" id="PS50141">
    <property type="entry name" value="A_DEAMIN_EDITASE"/>
    <property type="match status" value="1"/>
</dbReference>
<evidence type="ECO:0000259" key="13">
    <source>
        <dbReference type="PROSITE" id="PS50141"/>
    </source>
</evidence>
<dbReference type="InterPro" id="IPR014720">
    <property type="entry name" value="dsRBD_dom"/>
</dbReference>
<keyword evidence="4" id="KW-0378">Hydrolase</keyword>
<dbReference type="Pfam" id="PF12796">
    <property type="entry name" value="Ank_2"/>
    <property type="match status" value="1"/>
</dbReference>
<dbReference type="GO" id="GO:0046872">
    <property type="term" value="F:metal ion binding"/>
    <property type="evidence" value="ECO:0007669"/>
    <property type="project" value="UniProtKB-KW"/>
</dbReference>
<dbReference type="SMART" id="SM00552">
    <property type="entry name" value="ADEAMc"/>
    <property type="match status" value="1"/>
</dbReference>
<accession>A0A6A4TR15</accession>
<sequence length="1818" mass="200526">MSCVSEIFRFPAPSLFTDASSSARTERSGALELERCSITRISRFEKLLSASATVTGRNFMKYKPDNNLKRFLHHKMCYDHTKPGRVGATPPRHQLRLLVEGGGTESMSSCSTDVKENRNSDNLLSKAGFAAEAAQLPNGSAVGRRKRPLEEGNNGHKQSKYRPKKRKKVPGPILPKNALMQLNEVKPGLQYKLLSQTGPVHAPVFVMTVVVNGQLFEGSGPTKKKAKLNAAEKALRSFVQFLNASEAHMVMGRTLSVQTDFTSDQDDFPDMLFNAFETPTPLDYPFYLAPNGNDSLNSLEIEYQFLPSPVPNLIQAPLLPAASAVISPASGKNPVMILNELRPGLKYDCVSESGESHAKNFVMLVTVDAENFQGSGRNKKLAKARAAQAALCALFNMQLDQAPSRRPIPRKGLQLHVPQVLADAVSRLVVDKFSKLTDNFTSPHARRKVLAGVVMTIGSDVKEAQVICVSTGTKCINGEYMSDRGLALNDCHAEIVARRSLVRYLYGQLEHFLSHNEEEHQKSVFTRCDTRRGFRLKEDVQFHLYISTSPCGDARIFSPHEAAAEDQGDRHPNRRARGQLRTKIESGEGTIPVRSSDTVQTWDGVLQGERLLTMSCSDKIARWNVVGFQGSLMSYFTEPIYFSSIILGSLYHADHLSRAMYQRIAEIEDLPQPFSLNRPLLSDLVLLDKKSAGEIRATLRTMLTDSERRQALIQELAKSNNQLKEEVQEHMSRATQQSQRTTELEGLLDVVKTRVQDLEDRYLGVAVQHHSHTQQLQQERQEAQKLCEALEQKLSKQREEMAQLQRKLHFTVKEEEQQLARQSQTFQHICQRVSRHESAADQQVLDVIGFYETQMTQLLEELRSVKGEFEGVSDQKEITSSNVTPSFKTILKAYREQQEESRTRIEELTREAERLKQDLETRPTLKEVKFYKHKLRLLERSNKHNNTRLPNENNATETSEQTSDDAREASLCAHYHTLLTEISAAVMSPAAPLQLHRHKPSSEFHNLLPTLDVWAQQLHLLKELQQGLTKLTCRLAPWQLSDGGHDCVEAVKVEDMMLLVDTMLESTATDEKVLRSPTRYTLGSMVSHFQKLFDVTSLSGVYPRMNEVYARLGEMTNTMTNVRHILDLDSRVSHAEVVNHVARMVSSSQHTAGFHSLLGDADIDSILVKVKQHEEFFPAFHALVMDILQSAPVTRRGDAWSLLLKPRARRSRAGRGGTGGGGGDGRLVVAAEFSQEAVASFVAARGGRVRSAELTGHFGAAFPDEPRRRAAARDAFKSCADDVAFVRAECGVKFVCLRRRFRRPVEERPSPGVSGGTEAGPGQVLNGDRGARRGGGAGALRDPAAGHPQQAPPGSGCGSDSRQVRGARRHAPRGGATARRSLESVCGAEEAGGGAGEMGNTGSLWGEKRGSGRGQAGAAAAVPAISVTEASPLPVEGSVFTLPEPEPVPVPVPTGSTGQAHAAAAGLRPTDSQASPAEHIDAVSGRRNSTGSSRHDGDEEQYDSGSEGNGTPKGSRKHFIRVMMDTSPQVRRSMVLRRSICLSSGGDGDSASLVSSTLEEDGTSVTLDPLEHEWMMCASDGEWGSLQRLLTAEPGLVLRKDFITGFTCLHWAAKLGKPELIALIFNFAKEQTIPISVDVRSSAGYTPLHIAAMHNHMEVVKLLVGAYSADVEVRDYSGRKPCQYLTDGVSVDIRDIIGAYEQSHSENAERRDRGPWRFSRVLQSNLKPLRLLHPGDGDSVDGQGPAREKPLRRMSSLSRMRPKLQRLRLRTSQIVHSTSFHSAEEVVAGSGDGPLKSRPKTHFFGWDQRGHDGSGHGE</sequence>
<feature type="domain" description="DRBM" evidence="12">
    <location>
        <begin position="327"/>
        <end position="396"/>
    </location>
</feature>
<dbReference type="GO" id="GO:0003726">
    <property type="term" value="F:double-stranded RNA adenosine deaminase activity"/>
    <property type="evidence" value="ECO:0007669"/>
    <property type="project" value="TreeGrafter"/>
</dbReference>
<feature type="domain" description="DRBM" evidence="12">
    <location>
        <begin position="174"/>
        <end position="240"/>
    </location>
</feature>
<comment type="subcellular location">
    <subcellularLocation>
        <location evidence="1">Nucleus</location>
    </subcellularLocation>
</comment>
<dbReference type="InterPro" id="IPR002466">
    <property type="entry name" value="A_deamin"/>
</dbReference>
<dbReference type="GO" id="GO:0003725">
    <property type="term" value="F:double-stranded RNA binding"/>
    <property type="evidence" value="ECO:0007669"/>
    <property type="project" value="TreeGrafter"/>
</dbReference>
<dbReference type="InterPro" id="IPR036770">
    <property type="entry name" value="Ankyrin_rpt-contain_sf"/>
</dbReference>
<feature type="domain" description="A to I editase" evidence="13">
    <location>
        <begin position="468"/>
        <end position="702"/>
    </location>
</feature>
<gene>
    <name evidence="14" type="ORF">F2P81_002203</name>
</gene>
<dbReference type="CDD" id="cd19895">
    <property type="entry name" value="DSRM_RED1_rpt1"/>
    <property type="match status" value="1"/>
</dbReference>
<dbReference type="SUPFAM" id="SSF54768">
    <property type="entry name" value="dsRNA-binding domain-like"/>
    <property type="match status" value="2"/>
</dbReference>
<dbReference type="GO" id="GO:0006382">
    <property type="term" value="P:adenosine to inosine editing"/>
    <property type="evidence" value="ECO:0007669"/>
    <property type="project" value="TreeGrafter"/>
</dbReference>
<feature type="region of interest" description="Disordered" evidence="11">
    <location>
        <begin position="136"/>
        <end position="172"/>
    </location>
</feature>
<feature type="region of interest" description="Disordered" evidence="11">
    <location>
        <begin position="1730"/>
        <end position="1754"/>
    </location>
</feature>
<feature type="coiled-coil region" evidence="10">
    <location>
        <begin position="706"/>
        <end position="740"/>
    </location>
</feature>
<feature type="compositionally biased region" description="Low complexity" evidence="11">
    <location>
        <begin position="1339"/>
        <end position="1354"/>
    </location>
</feature>
<dbReference type="Pfam" id="PF02137">
    <property type="entry name" value="A_deamin"/>
    <property type="match status" value="1"/>
</dbReference>
<dbReference type="InterPro" id="IPR002110">
    <property type="entry name" value="Ankyrin_rpt"/>
</dbReference>
<feature type="coiled-coil region" evidence="10">
    <location>
        <begin position="773"/>
        <end position="814"/>
    </location>
</feature>
<evidence type="ECO:0000256" key="11">
    <source>
        <dbReference type="SAM" id="MobiDB-lite"/>
    </source>
</evidence>
<evidence type="ECO:0008006" key="16">
    <source>
        <dbReference type="Google" id="ProtNLM"/>
    </source>
</evidence>
<dbReference type="SMART" id="SM00248">
    <property type="entry name" value="ANK"/>
    <property type="match status" value="2"/>
</dbReference>
<dbReference type="EMBL" id="VEVO01000002">
    <property type="protein sequence ID" value="KAF0045674.1"/>
    <property type="molecule type" value="Genomic_DNA"/>
</dbReference>
<feature type="region of interest" description="Disordered" evidence="11">
    <location>
        <begin position="1785"/>
        <end position="1818"/>
    </location>
</feature>
<keyword evidence="10" id="KW-0175">Coiled coil</keyword>
<keyword evidence="2" id="KW-0479">Metal-binding</keyword>
<feature type="region of interest" description="Disordered" evidence="11">
    <location>
        <begin position="941"/>
        <end position="966"/>
    </location>
</feature>
<feature type="compositionally biased region" description="Basic residues" evidence="11">
    <location>
        <begin position="157"/>
        <end position="169"/>
    </location>
</feature>
<dbReference type="PROSITE" id="PS50297">
    <property type="entry name" value="ANK_REP_REGION"/>
    <property type="match status" value="1"/>
</dbReference>
<evidence type="ECO:0000256" key="1">
    <source>
        <dbReference type="ARBA" id="ARBA00004123"/>
    </source>
</evidence>
<dbReference type="PROSITE" id="PS50088">
    <property type="entry name" value="ANK_REPEAT"/>
    <property type="match status" value="1"/>
</dbReference>
<evidence type="ECO:0000256" key="5">
    <source>
        <dbReference type="ARBA" id="ARBA00022833"/>
    </source>
</evidence>
<feature type="coiled-coil region" evidence="10">
    <location>
        <begin position="891"/>
        <end position="922"/>
    </location>
</feature>
<protein>
    <recommendedName>
        <fullName evidence="16">Double-stranded RNA-specific editase 1-like</fullName>
    </recommendedName>
</protein>
<feature type="region of interest" description="Disordered" evidence="11">
    <location>
        <begin position="1441"/>
        <end position="1517"/>
    </location>
</feature>
<evidence type="ECO:0000313" key="14">
    <source>
        <dbReference type="EMBL" id="KAF0045674.1"/>
    </source>
</evidence>
<evidence type="ECO:0000313" key="15">
    <source>
        <dbReference type="Proteomes" id="UP000438429"/>
    </source>
</evidence>
<dbReference type="GO" id="GO:0005730">
    <property type="term" value="C:nucleolus"/>
    <property type="evidence" value="ECO:0007669"/>
    <property type="project" value="TreeGrafter"/>
</dbReference>
<evidence type="ECO:0000256" key="9">
    <source>
        <dbReference type="PROSITE-ProRule" id="PRU00266"/>
    </source>
</evidence>
<reference evidence="14 15" key="1">
    <citation type="submission" date="2019-06" db="EMBL/GenBank/DDBJ databases">
        <title>Draft genomes of female and male turbot (Scophthalmus maximus).</title>
        <authorList>
            <person name="Xu H."/>
            <person name="Xu X.-W."/>
            <person name="Shao C."/>
            <person name="Chen S."/>
        </authorList>
    </citation>
    <scope>NUCLEOTIDE SEQUENCE [LARGE SCALE GENOMIC DNA]</scope>
    <source>
        <strain evidence="14">Ysfricsl-2016a</strain>
        <tissue evidence="14">Blood</tissue>
    </source>
</reference>
<evidence type="ECO:0000256" key="7">
    <source>
        <dbReference type="ARBA" id="ARBA00023242"/>
    </source>
</evidence>
<evidence type="ECO:0000259" key="12">
    <source>
        <dbReference type="PROSITE" id="PS50137"/>
    </source>
</evidence>
<dbReference type="Pfam" id="PF00035">
    <property type="entry name" value="dsrm"/>
    <property type="match status" value="2"/>
</dbReference>